<feature type="coiled-coil region" evidence="13">
    <location>
        <begin position="389"/>
        <end position="416"/>
    </location>
</feature>
<comment type="similarity">
    <text evidence="3">Belongs to the NapC/NirT/NrfH family.</text>
</comment>
<dbReference type="AlphaFoldDB" id="D3P8Z8"/>
<accession>D3P8Z8</accession>
<evidence type="ECO:0000259" key="17">
    <source>
        <dbReference type="Pfam" id="PF14537"/>
    </source>
</evidence>
<dbReference type="Pfam" id="PF14522">
    <property type="entry name" value="Cytochrome_C7"/>
    <property type="match status" value="1"/>
</dbReference>
<keyword evidence="4" id="KW-0813">Transport</keyword>
<dbReference type="Proteomes" id="UP000001520">
    <property type="component" value="Chromosome"/>
</dbReference>
<proteinExistence type="inferred from homology"/>
<dbReference type="SUPFAM" id="SSF48695">
    <property type="entry name" value="Multiheme cytochromes"/>
    <property type="match status" value="2"/>
</dbReference>
<evidence type="ECO:0000256" key="5">
    <source>
        <dbReference type="ARBA" id="ARBA00022475"/>
    </source>
</evidence>
<evidence type="ECO:0000256" key="6">
    <source>
        <dbReference type="ARBA" id="ARBA00022617"/>
    </source>
</evidence>
<dbReference type="Pfam" id="PF14537">
    <property type="entry name" value="Cytochrom_c3_2"/>
    <property type="match status" value="1"/>
</dbReference>
<reference evidence="18 19" key="1">
    <citation type="journal article" date="2010" name="DNA Res.">
        <title>Bacterial lifestyle in a deep-sea hydrothermal vent chimney revealed by the genome sequence of the thermophilic bacterium Deferribacter desulfuricans SSM1.</title>
        <authorList>
            <person name="Takaki Y."/>
            <person name="Shimamura S."/>
            <person name="Nakagawa S."/>
            <person name="Fukuhara Y."/>
            <person name="Horikawa H."/>
            <person name="Ankai A."/>
            <person name="Harada T."/>
            <person name="Hosoyama A."/>
            <person name="Oguchi A."/>
            <person name="Fukui S."/>
            <person name="Fujita N."/>
            <person name="Takami H."/>
            <person name="Takai K."/>
        </authorList>
    </citation>
    <scope>NUCLEOTIDE SEQUENCE [LARGE SCALE GENOMIC DNA]</scope>
    <source>
        <strain evidence="19">DSM 14783 / JCM 11476 / NBRC 101012 / SSM1</strain>
    </source>
</reference>
<keyword evidence="13" id="KW-0175">Coiled coil</keyword>
<dbReference type="GO" id="GO:0005886">
    <property type="term" value="C:plasma membrane"/>
    <property type="evidence" value="ECO:0007669"/>
    <property type="project" value="UniProtKB-SubCell"/>
</dbReference>
<evidence type="ECO:0000256" key="12">
    <source>
        <dbReference type="ARBA" id="ARBA00023136"/>
    </source>
</evidence>
<keyword evidence="19" id="KW-1185">Reference proteome</keyword>
<dbReference type="InterPro" id="IPR051174">
    <property type="entry name" value="Cytochrome_c-type_ET"/>
</dbReference>
<gene>
    <name evidence="18" type="ordered locus">DEFDS_1733</name>
</gene>
<protein>
    <submittedName>
        <fullName evidence="18">Multiheme c-type cytochrome</fullName>
    </submittedName>
</protein>
<evidence type="ECO:0000259" key="15">
    <source>
        <dbReference type="Pfam" id="PF03264"/>
    </source>
</evidence>
<dbReference type="KEGG" id="ddf:DEFDS_1733"/>
<evidence type="ECO:0000256" key="11">
    <source>
        <dbReference type="ARBA" id="ARBA00023004"/>
    </source>
</evidence>
<feature type="domain" description="NapC/NirT cytochrome c N-terminal" evidence="15">
    <location>
        <begin position="16"/>
        <end position="142"/>
    </location>
</feature>
<dbReference type="HOGENOM" id="CLU_531845_0_0_0"/>
<keyword evidence="8" id="KW-0479">Metal-binding</keyword>
<dbReference type="GO" id="GO:0009061">
    <property type="term" value="P:anaerobic respiration"/>
    <property type="evidence" value="ECO:0007669"/>
    <property type="project" value="TreeGrafter"/>
</dbReference>
<comment type="cofactor">
    <cofactor evidence="1">
        <name>heme c</name>
        <dbReference type="ChEBI" id="CHEBI:61717"/>
    </cofactor>
</comment>
<dbReference type="EMBL" id="AP011529">
    <property type="protein sequence ID" value="BAI81188.1"/>
    <property type="molecule type" value="Genomic_DNA"/>
</dbReference>
<dbReference type="GO" id="GO:0046872">
    <property type="term" value="F:metal ion binding"/>
    <property type="evidence" value="ECO:0007669"/>
    <property type="project" value="UniProtKB-KW"/>
</dbReference>
<dbReference type="CDD" id="cd08168">
    <property type="entry name" value="Cytochrom_C3"/>
    <property type="match status" value="1"/>
</dbReference>
<dbReference type="Pfam" id="PF03264">
    <property type="entry name" value="Cytochrom_NNT"/>
    <property type="match status" value="1"/>
</dbReference>
<keyword evidence="9" id="KW-0249">Electron transport</keyword>
<keyword evidence="10 14" id="KW-1133">Transmembrane helix</keyword>
<keyword evidence="12 14" id="KW-0472">Membrane</keyword>
<evidence type="ECO:0000256" key="1">
    <source>
        <dbReference type="ARBA" id="ARBA00001926"/>
    </source>
</evidence>
<organism evidence="18 19">
    <name type="scientific">Deferribacter desulfuricans (strain DSM 14783 / JCM 11476 / NBRC 101012 / SSM1)</name>
    <dbReference type="NCBI Taxonomy" id="639282"/>
    <lineage>
        <taxon>Bacteria</taxon>
        <taxon>Pseudomonadati</taxon>
        <taxon>Deferribacterota</taxon>
        <taxon>Deferribacteres</taxon>
        <taxon>Deferribacterales</taxon>
        <taxon>Deferribacteraceae</taxon>
        <taxon>Deferribacter</taxon>
    </lineage>
</organism>
<evidence type="ECO:0000259" key="16">
    <source>
        <dbReference type="Pfam" id="PF14522"/>
    </source>
</evidence>
<dbReference type="STRING" id="639282.DEFDS_1733"/>
<evidence type="ECO:0000256" key="14">
    <source>
        <dbReference type="SAM" id="Phobius"/>
    </source>
</evidence>
<evidence type="ECO:0000256" key="13">
    <source>
        <dbReference type="SAM" id="Coils"/>
    </source>
</evidence>
<dbReference type="PANTHER" id="PTHR30333">
    <property type="entry name" value="CYTOCHROME C-TYPE PROTEIN"/>
    <property type="match status" value="1"/>
</dbReference>
<feature type="domain" description="Cytochrome c7-like" evidence="16">
    <location>
        <begin position="444"/>
        <end position="508"/>
    </location>
</feature>
<evidence type="ECO:0000256" key="10">
    <source>
        <dbReference type="ARBA" id="ARBA00022989"/>
    </source>
</evidence>
<keyword evidence="7 14" id="KW-0812">Transmembrane</keyword>
<keyword evidence="6" id="KW-0349">Heme</keyword>
<dbReference type="Gene3D" id="3.90.10.10">
    <property type="entry name" value="Cytochrome C3"/>
    <property type="match status" value="1"/>
</dbReference>
<dbReference type="InterPro" id="IPR005126">
    <property type="entry name" value="NapC/NirT_cyt_c_N"/>
</dbReference>
<evidence type="ECO:0000256" key="3">
    <source>
        <dbReference type="ARBA" id="ARBA00007395"/>
    </source>
</evidence>
<feature type="domain" description="Tetrahaem cytochrome" evidence="17">
    <location>
        <begin position="218"/>
        <end position="294"/>
    </location>
</feature>
<evidence type="ECO:0000313" key="18">
    <source>
        <dbReference type="EMBL" id="BAI81188.1"/>
    </source>
</evidence>
<dbReference type="OrthoDB" id="9791652at2"/>
<name>D3P8Z8_DEFDS</name>
<dbReference type="RefSeq" id="WP_013008434.1">
    <property type="nucleotide sequence ID" value="NC_013939.1"/>
</dbReference>
<comment type="subcellular location">
    <subcellularLocation>
        <location evidence="2">Cell membrane</location>
    </subcellularLocation>
</comment>
<evidence type="ECO:0000313" key="19">
    <source>
        <dbReference type="Proteomes" id="UP000001520"/>
    </source>
</evidence>
<evidence type="ECO:0000256" key="7">
    <source>
        <dbReference type="ARBA" id="ARBA00022692"/>
    </source>
</evidence>
<dbReference type="eggNOG" id="COG3005">
    <property type="taxonomic scope" value="Bacteria"/>
</dbReference>
<sequence>MWGKIKEFIRRDPVVFVILITVIIAGFLFANIEVLHYTSESEFCGKCHPEKKVGPLGEYYTWSKNIHSTAEVECIDCHGEPGFVGYMKAKIGGLKDVYGELVLSDEHKLKVLAEGASNKEKAAELVTNETCMFCHTDSVNKKLRKERVMSVGVKFRKIDTVVNPRFRESFGRPDILTEDTRVGVTPNHKKHLEAGLNCVDCHLGVAHGGDFHNLPKMEDCFSCHYKVKKENKAAKVPDNMDCAACHTMQDKIQKGVFVKGLEETPWYMADLNCTDCHKDPFVRPNTDTCTSCHDSSYGQMLIDTQKEFTAKLKKLQKVRDKLFEERLEMPEGKRKLFNELQFIVRTMEMDGSKGFHNPEYFDLMVDKANELIEKIENYVEPEVKEETPVAEHAEKKTEHKAEKEVKKEEAQVLKADNPAELVEIAPETINIAENHSIKTTKKPVIFPHKKHYEMFKCEECHSKPEEGALKVEIKVLKGTSNTFHKELCFPCHKKYKVKKGTSCNTCHK</sequence>
<feature type="transmembrane region" description="Helical" evidence="14">
    <location>
        <begin position="12"/>
        <end position="32"/>
    </location>
</feature>
<keyword evidence="5" id="KW-1003">Cell membrane</keyword>
<dbReference type="InterPro" id="IPR036280">
    <property type="entry name" value="Multihaem_cyt_sf"/>
</dbReference>
<evidence type="ECO:0000256" key="2">
    <source>
        <dbReference type="ARBA" id="ARBA00004236"/>
    </source>
</evidence>
<evidence type="ECO:0000256" key="4">
    <source>
        <dbReference type="ARBA" id="ARBA00022448"/>
    </source>
</evidence>
<dbReference type="InterPro" id="IPR029467">
    <property type="entry name" value="Cyt_c7-like"/>
</dbReference>
<evidence type="ECO:0000256" key="9">
    <source>
        <dbReference type="ARBA" id="ARBA00022982"/>
    </source>
</evidence>
<dbReference type="GO" id="GO:0009055">
    <property type="term" value="F:electron transfer activity"/>
    <property type="evidence" value="ECO:0007669"/>
    <property type="project" value="TreeGrafter"/>
</dbReference>
<evidence type="ECO:0000256" key="8">
    <source>
        <dbReference type="ARBA" id="ARBA00022723"/>
    </source>
</evidence>
<dbReference type="Gene3D" id="1.10.3820.10">
    <property type="entry name" value="Di-heme elbow motif domain"/>
    <property type="match status" value="1"/>
</dbReference>
<keyword evidence="11" id="KW-0408">Iron</keyword>
<dbReference type="InterPro" id="IPR038266">
    <property type="entry name" value="NapC/NirT_cytc_sf"/>
</dbReference>
<dbReference type="InterPro" id="IPR012286">
    <property type="entry name" value="Tetrahaem_cytochrome"/>
</dbReference>
<dbReference type="PANTHER" id="PTHR30333:SF1">
    <property type="entry name" value="CYTOCHROME C-TYPE PROTEIN NAPC"/>
    <property type="match status" value="1"/>
</dbReference>